<dbReference type="EMBL" id="JAFBCL010000001">
    <property type="protein sequence ID" value="MBM7809845.1"/>
    <property type="molecule type" value="Genomic_DNA"/>
</dbReference>
<proteinExistence type="predicted"/>
<reference evidence="3" key="2">
    <citation type="submission" date="2021-04" db="EMBL/GenBank/DDBJ databases">
        <title>Saccharothrix algeriensis WGS.</title>
        <authorList>
            <person name="Stuskova K."/>
            <person name="Hakalova E."/>
            <person name="Tebbal A.B."/>
            <person name="Eichmeier A."/>
        </authorList>
    </citation>
    <scope>NUCLEOTIDE SEQUENCE</scope>
    <source>
        <strain evidence="3">NRRL B-24137</strain>
    </source>
</reference>
<feature type="region of interest" description="Disordered" evidence="1">
    <location>
        <begin position="1"/>
        <end position="26"/>
    </location>
</feature>
<dbReference type="AlphaFoldDB" id="A0A8T8I712"/>
<evidence type="ECO:0000256" key="1">
    <source>
        <dbReference type="SAM" id="MobiDB-lite"/>
    </source>
</evidence>
<dbReference type="Proteomes" id="UP001195724">
    <property type="component" value="Unassembled WGS sequence"/>
</dbReference>
<feature type="compositionally biased region" description="Basic and acidic residues" evidence="1">
    <location>
        <begin position="1"/>
        <end position="23"/>
    </location>
</feature>
<dbReference type="RefSeq" id="WP_204846388.1">
    <property type="nucleotide sequence ID" value="NZ_JAFBCL010000001.1"/>
</dbReference>
<reference evidence="2 5" key="1">
    <citation type="submission" date="2021-01" db="EMBL/GenBank/DDBJ databases">
        <title>Sequencing the genomes of 1000 actinobacteria strains.</title>
        <authorList>
            <person name="Klenk H.-P."/>
        </authorList>
    </citation>
    <scope>NUCLEOTIDE SEQUENCE [LARGE SCALE GENOMIC DNA]</scope>
    <source>
        <strain evidence="2 5">DSM 44581</strain>
    </source>
</reference>
<gene>
    <name evidence="3" type="ORF">J7S33_03765</name>
    <name evidence="2" type="ORF">JOE68_000710</name>
</gene>
<evidence type="ECO:0000313" key="5">
    <source>
        <dbReference type="Proteomes" id="UP001195724"/>
    </source>
</evidence>
<dbReference type="EMBL" id="CP072788">
    <property type="protein sequence ID" value="QTR06547.1"/>
    <property type="molecule type" value="Genomic_DNA"/>
</dbReference>
<evidence type="ECO:0000313" key="4">
    <source>
        <dbReference type="Proteomes" id="UP000671828"/>
    </source>
</evidence>
<evidence type="ECO:0000313" key="3">
    <source>
        <dbReference type="EMBL" id="QTR06547.1"/>
    </source>
</evidence>
<dbReference type="Proteomes" id="UP000671828">
    <property type="component" value="Chromosome"/>
</dbReference>
<accession>A0A8T8I712</accession>
<protein>
    <submittedName>
        <fullName evidence="2">AmiR/NasT family two-component response regulator</fullName>
    </submittedName>
</protein>
<sequence>MEGRPRAAEAARRYRQARDRAEQPRTALASRAVIDRARGVLVWRPSGPGRMVG</sequence>
<name>A0A8T8I712_9PSEU</name>
<keyword evidence="5" id="KW-1185">Reference proteome</keyword>
<evidence type="ECO:0000313" key="2">
    <source>
        <dbReference type="EMBL" id="MBM7809845.1"/>
    </source>
</evidence>
<organism evidence="3 4">
    <name type="scientific">Saccharothrix algeriensis</name>
    <dbReference type="NCBI Taxonomy" id="173560"/>
    <lineage>
        <taxon>Bacteria</taxon>
        <taxon>Bacillati</taxon>
        <taxon>Actinomycetota</taxon>
        <taxon>Actinomycetes</taxon>
        <taxon>Pseudonocardiales</taxon>
        <taxon>Pseudonocardiaceae</taxon>
        <taxon>Saccharothrix</taxon>
    </lineage>
</organism>